<dbReference type="Proteomes" id="UP000095286">
    <property type="component" value="Unplaced"/>
</dbReference>
<name>A0AC35TUY2_9BILA</name>
<evidence type="ECO:0000313" key="1">
    <source>
        <dbReference type="Proteomes" id="UP000095286"/>
    </source>
</evidence>
<evidence type="ECO:0000313" key="2">
    <source>
        <dbReference type="WBParaSite" id="RSKR_0000451550.1"/>
    </source>
</evidence>
<accession>A0AC35TUY2</accession>
<proteinExistence type="predicted"/>
<dbReference type="WBParaSite" id="RSKR_0000451550.1">
    <property type="protein sequence ID" value="RSKR_0000451550.1"/>
    <property type="gene ID" value="RSKR_0000451550"/>
</dbReference>
<reference evidence="2" key="1">
    <citation type="submission" date="2016-11" db="UniProtKB">
        <authorList>
            <consortium name="WormBaseParasite"/>
        </authorList>
    </citation>
    <scope>IDENTIFICATION</scope>
    <source>
        <strain evidence="2">KR3021</strain>
    </source>
</reference>
<sequence>MYSTTTAALLLLFFAYNIPIPYSLGGFEINKDNVTIYPLVLRSSEVYKCKVPPKQYPSGEGNEDVLFDSLLIRINFDKNVKIYFVIAISITCLARLITASRQFGNLKNSNLIKSFPLVYLFPVLSVILPCLQAVLIVLLWFTSYRIDATKFFAILQYFYIFFIQESCLNLAITGVTFHLSNLKKPLPVISFKVGIISLILFVICGIYSNSVTWDYYGSKLCHSKVSMWNGISEVGLLASFYLVSYTHHYTTVTAISTKAFK</sequence>
<protein>
    <submittedName>
        <fullName evidence="2">Chitin synthase export chaperone</fullName>
    </submittedName>
</protein>
<organism evidence="1 2">
    <name type="scientific">Rhabditophanes sp. KR3021</name>
    <dbReference type="NCBI Taxonomy" id="114890"/>
    <lineage>
        <taxon>Eukaryota</taxon>
        <taxon>Metazoa</taxon>
        <taxon>Ecdysozoa</taxon>
        <taxon>Nematoda</taxon>
        <taxon>Chromadorea</taxon>
        <taxon>Rhabditida</taxon>
        <taxon>Tylenchina</taxon>
        <taxon>Panagrolaimomorpha</taxon>
        <taxon>Strongyloidoidea</taxon>
        <taxon>Alloionematidae</taxon>
        <taxon>Rhabditophanes</taxon>
    </lineage>
</organism>